<keyword evidence="2" id="KW-1185">Reference proteome</keyword>
<organism evidence="1 2">
    <name type="scientific">Brevibacterium daeguense</name>
    <dbReference type="NCBI Taxonomy" id="909936"/>
    <lineage>
        <taxon>Bacteria</taxon>
        <taxon>Bacillati</taxon>
        <taxon>Actinomycetota</taxon>
        <taxon>Actinomycetes</taxon>
        <taxon>Micrococcales</taxon>
        <taxon>Brevibacteriaceae</taxon>
        <taxon>Brevibacterium</taxon>
    </lineage>
</organism>
<dbReference type="EMBL" id="BAABAZ010000006">
    <property type="protein sequence ID" value="GAA4284310.1"/>
    <property type="molecule type" value="Genomic_DNA"/>
</dbReference>
<comment type="caution">
    <text evidence="1">The sequence shown here is derived from an EMBL/GenBank/DDBJ whole genome shotgun (WGS) entry which is preliminary data.</text>
</comment>
<evidence type="ECO:0000313" key="1">
    <source>
        <dbReference type="EMBL" id="GAA4284310.1"/>
    </source>
</evidence>
<dbReference type="SUPFAM" id="SSF52540">
    <property type="entry name" value="P-loop containing nucleoside triphosphate hydrolases"/>
    <property type="match status" value="1"/>
</dbReference>
<sequence length="328" mass="35235">MDAVVASLSAGPHCGVLVSGPFATGRTTVVSQAADRLGRSARTVRVQGGCFPRNVAYGDLAGLLTELNPSDVRVRARVFEALTERLSDLAGALDPIVFIDNGDELDELSASMLAEVAASRAARLAITCERPAVLPPGLAELWEDGWLVHVPLRPLTTPESRLLAEHVLGARISAATARRLHSMSGGVPRYLEALVRDQRAGGTLVEVDGVLRLVREEVIGPHSIELAHKRLRRLPQDQREVLELLSLSQTLPLDLVRRFIGETAVDDLTALGLLHVEHGTVTTVSIGEPFIAKTIGVSLPSARACHHRTRLLESTVPDGVLSHRTGRP</sequence>
<proteinExistence type="predicted"/>
<reference evidence="2" key="1">
    <citation type="journal article" date="2019" name="Int. J. Syst. Evol. Microbiol.">
        <title>The Global Catalogue of Microorganisms (GCM) 10K type strain sequencing project: providing services to taxonomists for standard genome sequencing and annotation.</title>
        <authorList>
            <consortium name="The Broad Institute Genomics Platform"/>
            <consortium name="The Broad Institute Genome Sequencing Center for Infectious Disease"/>
            <person name="Wu L."/>
            <person name="Ma J."/>
        </authorList>
    </citation>
    <scope>NUCLEOTIDE SEQUENCE [LARGE SCALE GENOMIC DNA]</scope>
    <source>
        <strain evidence="2">JCM 17458</strain>
    </source>
</reference>
<dbReference type="Proteomes" id="UP001501586">
    <property type="component" value="Unassembled WGS sequence"/>
</dbReference>
<dbReference type="InterPro" id="IPR027417">
    <property type="entry name" value="P-loop_NTPase"/>
</dbReference>
<accession>A0ABP8EKA2</accession>
<name>A0ABP8EKA2_9MICO</name>
<protein>
    <recommendedName>
        <fullName evidence="3">Orc1-like AAA ATPase domain-containing protein</fullName>
    </recommendedName>
</protein>
<evidence type="ECO:0000313" key="2">
    <source>
        <dbReference type="Proteomes" id="UP001501586"/>
    </source>
</evidence>
<gene>
    <name evidence="1" type="ORF">GCM10022261_18410</name>
</gene>
<evidence type="ECO:0008006" key="3">
    <source>
        <dbReference type="Google" id="ProtNLM"/>
    </source>
</evidence>